<reference evidence="2 3" key="1">
    <citation type="submission" date="2019-02" db="EMBL/GenBank/DDBJ databases">
        <title>Deep-cultivation of Planctomycetes and their phenomic and genomic characterization uncovers novel biology.</title>
        <authorList>
            <person name="Wiegand S."/>
            <person name="Jogler M."/>
            <person name="Boedeker C."/>
            <person name="Pinto D."/>
            <person name="Vollmers J."/>
            <person name="Rivas-Marin E."/>
            <person name="Kohn T."/>
            <person name="Peeters S.H."/>
            <person name="Heuer A."/>
            <person name="Rast P."/>
            <person name="Oberbeckmann S."/>
            <person name="Bunk B."/>
            <person name="Jeske O."/>
            <person name="Meyerdierks A."/>
            <person name="Storesund J.E."/>
            <person name="Kallscheuer N."/>
            <person name="Luecker S."/>
            <person name="Lage O.M."/>
            <person name="Pohl T."/>
            <person name="Merkel B.J."/>
            <person name="Hornburger P."/>
            <person name="Mueller R.-W."/>
            <person name="Bruemmer F."/>
            <person name="Labrenz M."/>
            <person name="Spormann A.M."/>
            <person name="Op den Camp H."/>
            <person name="Overmann J."/>
            <person name="Amann R."/>
            <person name="Jetten M.S.M."/>
            <person name="Mascher T."/>
            <person name="Medema M.H."/>
            <person name="Devos D.P."/>
            <person name="Kaster A.-K."/>
            <person name="Ovreas L."/>
            <person name="Rohde M."/>
            <person name="Galperin M.Y."/>
            <person name="Jogler C."/>
        </authorList>
    </citation>
    <scope>NUCLEOTIDE SEQUENCE [LARGE SCALE GENOMIC DNA]</scope>
    <source>
        <strain evidence="2 3">ETA_A8</strain>
    </source>
</reference>
<dbReference type="EMBL" id="CP036274">
    <property type="protein sequence ID" value="QDU25414.1"/>
    <property type="molecule type" value="Genomic_DNA"/>
</dbReference>
<keyword evidence="3" id="KW-1185">Reference proteome</keyword>
<dbReference type="KEGG" id="aagg:ETAA8_04820"/>
<evidence type="ECO:0000313" key="3">
    <source>
        <dbReference type="Proteomes" id="UP000315017"/>
    </source>
</evidence>
<protein>
    <submittedName>
        <fullName evidence="2">Uncharacterized protein</fullName>
    </submittedName>
</protein>
<evidence type="ECO:0000256" key="1">
    <source>
        <dbReference type="SAM" id="Phobius"/>
    </source>
</evidence>
<gene>
    <name evidence="2" type="ORF">ETAA8_04820</name>
</gene>
<feature type="transmembrane region" description="Helical" evidence="1">
    <location>
        <begin position="6"/>
        <end position="24"/>
    </location>
</feature>
<organism evidence="2 3">
    <name type="scientific">Anatilimnocola aggregata</name>
    <dbReference type="NCBI Taxonomy" id="2528021"/>
    <lineage>
        <taxon>Bacteria</taxon>
        <taxon>Pseudomonadati</taxon>
        <taxon>Planctomycetota</taxon>
        <taxon>Planctomycetia</taxon>
        <taxon>Pirellulales</taxon>
        <taxon>Pirellulaceae</taxon>
        <taxon>Anatilimnocola</taxon>
    </lineage>
</organism>
<sequence>MDATGLGAVGGGAVLGMVIGWFLSQWRTATEIAKLTAETAKLSTEATKLRADIIKNESELISNLARARKESNSAYVECGKCLDALVSVYKANASDAELDKVRDSFCRVLTDSAIPRFLDHMELRHQERKTDANPDDLVRILDDTLDEFCRFIRWVTAINHPKFTRDRKLATLKISRHNFYPIEVMVNKFPDLIRNAQNRRLKEGLDKLCE</sequence>
<keyword evidence="1" id="KW-0472">Membrane</keyword>
<evidence type="ECO:0000313" key="2">
    <source>
        <dbReference type="EMBL" id="QDU25414.1"/>
    </source>
</evidence>
<dbReference type="RefSeq" id="WP_145084327.1">
    <property type="nucleotide sequence ID" value="NZ_CP036274.1"/>
</dbReference>
<keyword evidence="1" id="KW-0812">Transmembrane</keyword>
<proteinExistence type="predicted"/>
<dbReference type="Proteomes" id="UP000315017">
    <property type="component" value="Chromosome"/>
</dbReference>
<name>A0A517Y594_9BACT</name>
<accession>A0A517Y594</accession>
<dbReference type="AlphaFoldDB" id="A0A517Y594"/>
<keyword evidence="1" id="KW-1133">Transmembrane helix</keyword>